<accession>A0A6N8DJA7</accession>
<dbReference type="OrthoDB" id="9972176at2"/>
<dbReference type="Proteomes" id="UP000439113">
    <property type="component" value="Unassembled WGS sequence"/>
</dbReference>
<comment type="caution">
    <text evidence="1">The sequence shown here is derived from an EMBL/GenBank/DDBJ whole genome shotgun (WGS) entry which is preliminary data.</text>
</comment>
<evidence type="ECO:0000313" key="1">
    <source>
        <dbReference type="EMBL" id="MTV30378.1"/>
    </source>
</evidence>
<gene>
    <name evidence="1" type="ORF">GJ654_05150</name>
</gene>
<organism evidence="1 2">
    <name type="scientific">Rhodoblastus acidophilus</name>
    <name type="common">Rhodopseudomonas acidophila</name>
    <dbReference type="NCBI Taxonomy" id="1074"/>
    <lineage>
        <taxon>Bacteria</taxon>
        <taxon>Pseudomonadati</taxon>
        <taxon>Pseudomonadota</taxon>
        <taxon>Alphaproteobacteria</taxon>
        <taxon>Hyphomicrobiales</taxon>
        <taxon>Rhodoblastaceae</taxon>
        <taxon>Rhodoblastus</taxon>
    </lineage>
</organism>
<dbReference type="EMBL" id="WNKS01000003">
    <property type="protein sequence ID" value="MTV30378.1"/>
    <property type="molecule type" value="Genomic_DNA"/>
</dbReference>
<proteinExistence type="predicted"/>
<dbReference type="RefSeq" id="WP_155445038.1">
    <property type="nucleotide sequence ID" value="NZ_JAOQNR010000003.1"/>
</dbReference>
<sequence length="330" mass="35810">MPALPRDLNIFASLAYHGAMSAPSIDRRLLLLLLGGLAAPAFAAPSPKKAEIAFQVDDARLRALFARRLREGLERILGGTFFTEVSADTAGVRVKLRRPEDFEKLEAALPRLAGEQKLGELKGDTTRIDWSPAALDAQARIWRDRAKKMLEKALSLRKPSFADKDDRNFVLSVEGMDRAQWLAWIGGRIDLFFPAPFSMAPVVPAGPTTFSPRPFPRANLSAAVAVDPAKSLGNEDDIFVARAEGDKLVLELTRSGAELFASKNLPAADKTAYALMFDKALAALCVFDGPAHDGQMKFRIERGLGAAELAELILIGGSAPMVKQVDARFG</sequence>
<protein>
    <submittedName>
        <fullName evidence="1">Uncharacterized protein</fullName>
    </submittedName>
</protein>
<dbReference type="AlphaFoldDB" id="A0A6N8DJA7"/>
<name>A0A6N8DJA7_RHOAC</name>
<evidence type="ECO:0000313" key="2">
    <source>
        <dbReference type="Proteomes" id="UP000439113"/>
    </source>
</evidence>
<reference evidence="1 2" key="1">
    <citation type="submission" date="2019-11" db="EMBL/GenBank/DDBJ databases">
        <title>Whole-genome sequence of a Rhodoblastus acidophilus DSM 142.</title>
        <authorList>
            <person name="Kyndt J.A."/>
            <person name="Meyer T.E."/>
        </authorList>
    </citation>
    <scope>NUCLEOTIDE SEQUENCE [LARGE SCALE GENOMIC DNA]</scope>
    <source>
        <strain evidence="1 2">DSM 142</strain>
    </source>
</reference>